<keyword evidence="3 6" id="KW-0274">FAD</keyword>
<dbReference type="Gene3D" id="1.20.120.310">
    <property type="entry name" value="ERV/ALR sulfhydryl oxidase domain"/>
    <property type="match status" value="1"/>
</dbReference>
<proteinExistence type="predicted"/>
<evidence type="ECO:0000313" key="9">
    <source>
        <dbReference type="EMBL" id="CAE8618716.1"/>
    </source>
</evidence>
<dbReference type="SUPFAM" id="SSF69000">
    <property type="entry name" value="FAD-dependent thiol oxidase"/>
    <property type="match status" value="1"/>
</dbReference>
<sequence>MGSSVSSKQPGQSSQAQGQGGAPDEPPCLACDISQSSNSSSNSSPNSSKSSGLRPPSRAEIGRAAWRYVHTMAAEYPEEPKPREQASGLFWLRSFVKLYPCHLCSQEFIEVCSDLPPRLGSRADYAMWWCEAHNRVRNDLSQSLQRCELGKLLDFGREGRMLDEAKQAICATSSP</sequence>
<name>A0A813G767_POLGL</name>
<evidence type="ECO:0000256" key="5">
    <source>
        <dbReference type="ARBA" id="ARBA00023157"/>
    </source>
</evidence>
<comment type="catalytic activity">
    <reaction evidence="6">
        <text>2 R'C(R)SH + O2 = R'C(R)S-S(R)CR' + H2O2</text>
        <dbReference type="Rhea" id="RHEA:17357"/>
        <dbReference type="ChEBI" id="CHEBI:15379"/>
        <dbReference type="ChEBI" id="CHEBI:16240"/>
        <dbReference type="ChEBI" id="CHEBI:16520"/>
        <dbReference type="ChEBI" id="CHEBI:17412"/>
        <dbReference type="EC" id="1.8.3.2"/>
    </reaction>
</comment>
<dbReference type="AlphaFoldDB" id="A0A813G767"/>
<reference evidence="9" key="1">
    <citation type="submission" date="2021-02" db="EMBL/GenBank/DDBJ databases">
        <authorList>
            <person name="Dougan E. K."/>
            <person name="Rhodes N."/>
            <person name="Thang M."/>
            <person name="Chan C."/>
        </authorList>
    </citation>
    <scope>NUCLEOTIDE SEQUENCE</scope>
</reference>
<keyword evidence="10" id="KW-1185">Reference proteome</keyword>
<dbReference type="Proteomes" id="UP000654075">
    <property type="component" value="Unassembled WGS sequence"/>
</dbReference>
<protein>
    <recommendedName>
        <fullName evidence="6">Sulfhydryl oxidase</fullName>
        <ecNumber evidence="6">1.8.3.2</ecNumber>
    </recommendedName>
</protein>
<dbReference type="GO" id="GO:0050660">
    <property type="term" value="F:flavin adenine dinucleotide binding"/>
    <property type="evidence" value="ECO:0007669"/>
    <property type="project" value="TreeGrafter"/>
</dbReference>
<dbReference type="EMBL" id="CAJNNV010026646">
    <property type="protein sequence ID" value="CAE8618716.1"/>
    <property type="molecule type" value="Genomic_DNA"/>
</dbReference>
<evidence type="ECO:0000259" key="8">
    <source>
        <dbReference type="PROSITE" id="PS51324"/>
    </source>
</evidence>
<evidence type="ECO:0000313" key="10">
    <source>
        <dbReference type="Proteomes" id="UP000654075"/>
    </source>
</evidence>
<evidence type="ECO:0000256" key="7">
    <source>
        <dbReference type="SAM" id="MobiDB-lite"/>
    </source>
</evidence>
<evidence type="ECO:0000256" key="3">
    <source>
        <dbReference type="ARBA" id="ARBA00022827"/>
    </source>
</evidence>
<dbReference type="PANTHER" id="PTHR12645">
    <property type="entry name" value="ALR/ERV"/>
    <property type="match status" value="1"/>
</dbReference>
<dbReference type="PROSITE" id="PS51324">
    <property type="entry name" value="ERV_ALR"/>
    <property type="match status" value="1"/>
</dbReference>
<dbReference type="Pfam" id="PF04777">
    <property type="entry name" value="Evr1_Alr"/>
    <property type="match status" value="1"/>
</dbReference>
<keyword evidence="4 6" id="KW-0560">Oxidoreductase</keyword>
<feature type="compositionally biased region" description="Low complexity" evidence="7">
    <location>
        <begin position="34"/>
        <end position="51"/>
    </location>
</feature>
<feature type="compositionally biased region" description="Low complexity" evidence="7">
    <location>
        <begin position="1"/>
        <end position="17"/>
    </location>
</feature>
<dbReference type="InterPro" id="IPR039799">
    <property type="entry name" value="ALR/ERV"/>
</dbReference>
<evidence type="ECO:0000256" key="2">
    <source>
        <dbReference type="ARBA" id="ARBA00022630"/>
    </source>
</evidence>
<evidence type="ECO:0000256" key="6">
    <source>
        <dbReference type="RuleBase" id="RU371123"/>
    </source>
</evidence>
<dbReference type="GO" id="GO:0005739">
    <property type="term" value="C:mitochondrion"/>
    <property type="evidence" value="ECO:0007669"/>
    <property type="project" value="TreeGrafter"/>
</dbReference>
<accession>A0A813G767</accession>
<dbReference type="EC" id="1.8.3.2" evidence="6"/>
<dbReference type="InterPro" id="IPR017905">
    <property type="entry name" value="ERV/ALR_sulphydryl_oxidase"/>
</dbReference>
<dbReference type="OMA" id="TWMCEAH"/>
<dbReference type="GO" id="GO:0016971">
    <property type="term" value="F:flavin-dependent sulfhydryl oxidase activity"/>
    <property type="evidence" value="ECO:0007669"/>
    <property type="project" value="InterPro"/>
</dbReference>
<evidence type="ECO:0000256" key="1">
    <source>
        <dbReference type="ARBA" id="ARBA00001974"/>
    </source>
</evidence>
<dbReference type="PANTHER" id="PTHR12645:SF0">
    <property type="entry name" value="FAD-LINKED SULFHYDRYL OXIDASE ALR"/>
    <property type="match status" value="1"/>
</dbReference>
<feature type="region of interest" description="Disordered" evidence="7">
    <location>
        <begin position="1"/>
        <end position="57"/>
    </location>
</feature>
<dbReference type="InterPro" id="IPR036774">
    <property type="entry name" value="ERV/ALR_sulphydryl_oxid_sf"/>
</dbReference>
<organism evidence="9 10">
    <name type="scientific">Polarella glacialis</name>
    <name type="common">Dinoflagellate</name>
    <dbReference type="NCBI Taxonomy" id="89957"/>
    <lineage>
        <taxon>Eukaryota</taxon>
        <taxon>Sar</taxon>
        <taxon>Alveolata</taxon>
        <taxon>Dinophyceae</taxon>
        <taxon>Suessiales</taxon>
        <taxon>Suessiaceae</taxon>
        <taxon>Polarella</taxon>
    </lineage>
</organism>
<gene>
    <name evidence="9" type="ORF">PGLA1383_LOCUS36318</name>
</gene>
<keyword evidence="2 6" id="KW-0285">Flavoprotein</keyword>
<dbReference type="OrthoDB" id="17199at2759"/>
<keyword evidence="5" id="KW-1015">Disulfide bond</keyword>
<comment type="cofactor">
    <cofactor evidence="1 6">
        <name>FAD</name>
        <dbReference type="ChEBI" id="CHEBI:57692"/>
    </cofactor>
</comment>
<feature type="domain" description="ERV/ALR sulfhydryl oxidase" evidence="8">
    <location>
        <begin position="54"/>
        <end position="155"/>
    </location>
</feature>
<evidence type="ECO:0000256" key="4">
    <source>
        <dbReference type="ARBA" id="ARBA00023002"/>
    </source>
</evidence>
<comment type="caution">
    <text evidence="9">The sequence shown here is derived from an EMBL/GenBank/DDBJ whole genome shotgun (WGS) entry which is preliminary data.</text>
</comment>